<gene>
    <name evidence="2" type="ORF">F4559_001969</name>
</gene>
<dbReference type="AlphaFoldDB" id="A0A7W7WUS4"/>
<dbReference type="RefSeq" id="WP_184667750.1">
    <property type="nucleotide sequence ID" value="NZ_BAABAI010000031.1"/>
</dbReference>
<keyword evidence="1" id="KW-0472">Membrane</keyword>
<proteinExistence type="predicted"/>
<feature type="transmembrane region" description="Helical" evidence="1">
    <location>
        <begin position="28"/>
        <end position="50"/>
    </location>
</feature>
<sequence length="359" mass="38028">MSLELPARRPLPPEVRERMRRTVVRRGGARTPVAAAAAVVLLAAGVAIVAQSMQDHDGVSVGGPPTATSTSAAAAFRVGPPTAADLERCGVDRAEATVEVKGRRIVLGDSPCELTGTTRSVRKPDAPTPRLADGITLLWVSPTGVAIGTAPRDVVEVTASRGRVTLADDVWVTDPDIDTIGLTFIRQDGGHTAVDLDRNFHRGWSTTAESFARPGLSDERKVVERCVDRAVLDGAPWVGDLDRWTLATKGARVTIVRTADGTLLGCSDYPGAFPYGRVTPQDERPFRHLGAEKGTTPLRVGGMTREDVAALSYTDPSGNTRQAVVRDGVFEVDVDDSAGTPTVRATDKSGAVIYEGPAY</sequence>
<evidence type="ECO:0000256" key="1">
    <source>
        <dbReference type="SAM" id="Phobius"/>
    </source>
</evidence>
<dbReference type="Proteomes" id="UP000542674">
    <property type="component" value="Unassembled WGS sequence"/>
</dbReference>
<keyword evidence="1" id="KW-0812">Transmembrane</keyword>
<keyword evidence="1" id="KW-1133">Transmembrane helix</keyword>
<protein>
    <submittedName>
        <fullName evidence="2">Uncharacterized protein</fullName>
    </submittedName>
</protein>
<dbReference type="EMBL" id="JACHJS010000001">
    <property type="protein sequence ID" value="MBB4964610.1"/>
    <property type="molecule type" value="Genomic_DNA"/>
</dbReference>
<name>A0A7W7WUS4_9PSEU</name>
<evidence type="ECO:0000313" key="3">
    <source>
        <dbReference type="Proteomes" id="UP000542674"/>
    </source>
</evidence>
<keyword evidence="3" id="KW-1185">Reference proteome</keyword>
<evidence type="ECO:0000313" key="2">
    <source>
        <dbReference type="EMBL" id="MBB4964610.1"/>
    </source>
</evidence>
<reference evidence="2 3" key="1">
    <citation type="submission" date="2020-08" db="EMBL/GenBank/DDBJ databases">
        <title>Sequencing the genomes of 1000 actinobacteria strains.</title>
        <authorList>
            <person name="Klenk H.-P."/>
        </authorList>
    </citation>
    <scope>NUCLEOTIDE SEQUENCE [LARGE SCALE GENOMIC DNA]</scope>
    <source>
        <strain evidence="2 3">DSM 45084</strain>
    </source>
</reference>
<organism evidence="2 3">
    <name type="scientific">Saccharothrix violaceirubra</name>
    <dbReference type="NCBI Taxonomy" id="413306"/>
    <lineage>
        <taxon>Bacteria</taxon>
        <taxon>Bacillati</taxon>
        <taxon>Actinomycetota</taxon>
        <taxon>Actinomycetes</taxon>
        <taxon>Pseudonocardiales</taxon>
        <taxon>Pseudonocardiaceae</taxon>
        <taxon>Saccharothrix</taxon>
    </lineage>
</organism>
<comment type="caution">
    <text evidence="2">The sequence shown here is derived from an EMBL/GenBank/DDBJ whole genome shotgun (WGS) entry which is preliminary data.</text>
</comment>
<accession>A0A7W7WUS4</accession>